<reference evidence="2" key="1">
    <citation type="journal article" date="2019" name="Int. J. Syst. Evol. Microbiol.">
        <title>The Global Catalogue of Microorganisms (GCM) 10K type strain sequencing project: providing services to taxonomists for standard genome sequencing and annotation.</title>
        <authorList>
            <consortium name="The Broad Institute Genomics Platform"/>
            <consortium name="The Broad Institute Genome Sequencing Center for Infectious Disease"/>
            <person name="Wu L."/>
            <person name="Ma J."/>
        </authorList>
    </citation>
    <scope>NUCLEOTIDE SEQUENCE [LARGE SCALE GENOMIC DNA]</scope>
    <source>
        <strain evidence="2">JCM 16601</strain>
    </source>
</reference>
<keyword evidence="2" id="KW-1185">Reference proteome</keyword>
<evidence type="ECO:0008006" key="3">
    <source>
        <dbReference type="Google" id="ProtNLM"/>
    </source>
</evidence>
<dbReference type="PANTHER" id="PTHR39550:SF1">
    <property type="entry name" value="SLL0658 PROTEIN"/>
    <property type="match status" value="1"/>
</dbReference>
<dbReference type="Pfam" id="PF11848">
    <property type="entry name" value="DUF3368"/>
    <property type="match status" value="1"/>
</dbReference>
<sequence>MQAEYEIVIADTTCFILLDKIGEFNLLKSLFGKVTTTTVIAEEFGSPLPEWIIVKPTDYLQIQVMLDIDAGEASAISLAMESKPSLLILDDHKARLAAERMHLNYTGTFGLILRAKQNGIIPSVASIIVKIQNTNFHYSQSVINEILRLAGED</sequence>
<accession>A0ABP7QE21</accession>
<proteinExistence type="predicted"/>
<protein>
    <recommendedName>
        <fullName evidence="3">DUF3368 domain-containing protein</fullName>
    </recommendedName>
</protein>
<name>A0ABP7QE21_9SPHI</name>
<dbReference type="Proteomes" id="UP001500742">
    <property type="component" value="Unassembled WGS sequence"/>
</dbReference>
<dbReference type="InterPro" id="IPR021799">
    <property type="entry name" value="PIN-like_prokaryotic"/>
</dbReference>
<organism evidence="1 2">
    <name type="scientific">Mucilaginibacter dorajii</name>
    <dbReference type="NCBI Taxonomy" id="692994"/>
    <lineage>
        <taxon>Bacteria</taxon>
        <taxon>Pseudomonadati</taxon>
        <taxon>Bacteroidota</taxon>
        <taxon>Sphingobacteriia</taxon>
        <taxon>Sphingobacteriales</taxon>
        <taxon>Sphingobacteriaceae</taxon>
        <taxon>Mucilaginibacter</taxon>
    </lineage>
</organism>
<evidence type="ECO:0000313" key="2">
    <source>
        <dbReference type="Proteomes" id="UP001500742"/>
    </source>
</evidence>
<comment type="caution">
    <text evidence="1">The sequence shown here is derived from an EMBL/GenBank/DDBJ whole genome shotgun (WGS) entry which is preliminary data.</text>
</comment>
<dbReference type="EMBL" id="BAAAZC010000025">
    <property type="protein sequence ID" value="GAA3981004.1"/>
    <property type="molecule type" value="Genomic_DNA"/>
</dbReference>
<gene>
    <name evidence="1" type="ORF">GCM10022210_35420</name>
</gene>
<dbReference type="PANTHER" id="PTHR39550">
    <property type="entry name" value="SLL0658 PROTEIN"/>
    <property type="match status" value="1"/>
</dbReference>
<evidence type="ECO:0000313" key="1">
    <source>
        <dbReference type="EMBL" id="GAA3981004.1"/>
    </source>
</evidence>
<dbReference type="RefSeq" id="WP_259088416.1">
    <property type="nucleotide sequence ID" value="NZ_BAAAZC010000025.1"/>
</dbReference>